<dbReference type="InterPro" id="IPR015943">
    <property type="entry name" value="WD40/YVTN_repeat-like_dom_sf"/>
</dbReference>
<proteinExistence type="predicted"/>
<gene>
    <name evidence="2" type="ORF">KIPB_009035</name>
</gene>
<evidence type="ECO:0000313" key="3">
    <source>
        <dbReference type="Proteomes" id="UP000265618"/>
    </source>
</evidence>
<dbReference type="InterPro" id="IPR011047">
    <property type="entry name" value="Quinoprotein_ADH-like_sf"/>
</dbReference>
<reference evidence="2 3" key="1">
    <citation type="journal article" date="2018" name="PLoS ONE">
        <title>The draft genome of Kipferlia bialata reveals reductive genome evolution in fornicate parasites.</title>
        <authorList>
            <person name="Tanifuji G."/>
            <person name="Takabayashi S."/>
            <person name="Kume K."/>
            <person name="Takagi M."/>
            <person name="Nakayama T."/>
            <person name="Kamikawa R."/>
            <person name="Inagaki Y."/>
            <person name="Hashimoto T."/>
        </authorList>
    </citation>
    <scope>NUCLEOTIDE SEQUENCE [LARGE SCALE GENOMIC DNA]</scope>
    <source>
        <strain evidence="2">NY0173</strain>
    </source>
</reference>
<feature type="non-terminal residue" evidence="2">
    <location>
        <position position="1"/>
    </location>
</feature>
<evidence type="ECO:0000256" key="1">
    <source>
        <dbReference type="SAM" id="MobiDB-lite"/>
    </source>
</evidence>
<keyword evidence="3" id="KW-1185">Reference proteome</keyword>
<dbReference type="Proteomes" id="UP000265618">
    <property type="component" value="Unassembled WGS sequence"/>
</dbReference>
<protein>
    <submittedName>
        <fullName evidence="2">Uncharacterized protein</fullName>
    </submittedName>
</protein>
<feature type="non-terminal residue" evidence="2">
    <location>
        <position position="345"/>
    </location>
</feature>
<name>A0A9K3D3C6_9EUKA</name>
<dbReference type="EMBL" id="BDIP01002951">
    <property type="protein sequence ID" value="GIQ87068.1"/>
    <property type="molecule type" value="Genomic_DNA"/>
</dbReference>
<dbReference type="Gene3D" id="2.130.10.10">
    <property type="entry name" value="YVTN repeat-like/Quinoprotein amine dehydrogenase"/>
    <property type="match status" value="1"/>
</dbReference>
<accession>A0A9K3D3C6</accession>
<dbReference type="SUPFAM" id="SSF50998">
    <property type="entry name" value="Quinoprotein alcohol dehydrogenase-like"/>
    <property type="match status" value="1"/>
</dbReference>
<dbReference type="AlphaFoldDB" id="A0A9K3D3C6"/>
<evidence type="ECO:0000313" key="2">
    <source>
        <dbReference type="EMBL" id="GIQ87068.1"/>
    </source>
</evidence>
<organism evidence="2 3">
    <name type="scientific">Kipferlia bialata</name>
    <dbReference type="NCBI Taxonomy" id="797122"/>
    <lineage>
        <taxon>Eukaryota</taxon>
        <taxon>Metamonada</taxon>
        <taxon>Carpediemonas-like organisms</taxon>
        <taxon>Kipferlia</taxon>
    </lineage>
</organism>
<comment type="caution">
    <text evidence="2">The sequence shown here is derived from an EMBL/GenBank/DDBJ whole genome shotgun (WGS) entry which is preliminary data.</text>
</comment>
<sequence length="345" mass="37924">ATTNKVLSASLDSNIRAWPAQTTVKDYRKPAFYIRHNKPFSLMCLIPDRNKLWVVMNKQACIYQIASKKFIKRRTVNLSKDTVMTAYAGVPWDFPMPEVTPGGPATPMPTPGPNARKRPTVTRPILLGCKDGEFLTYDSDSGDLLGETAAFTQADTAQFKEIDTQVRPWVTHFSYSEDTGILWCACKKFGVVAGFTLPTNNPTEPFTASHRVLSTSQNIVSLFTAGAFVGTSDEAQVRFWDQTTTSLSHTVSARPRDTEPTEPVVGISPVKLALESPKGLRATVPPSGQTVSPEVRAIHMRRPRVTHRPSRPTRVAALIAEAHVEAPSTPLATSTVPEDQEFSDE</sequence>
<feature type="region of interest" description="Disordered" evidence="1">
    <location>
        <begin position="326"/>
        <end position="345"/>
    </location>
</feature>